<feature type="compositionally biased region" description="Basic and acidic residues" evidence="9">
    <location>
        <begin position="108"/>
        <end position="125"/>
    </location>
</feature>
<dbReference type="InterPro" id="IPR042036">
    <property type="entry name" value="RRP8_N"/>
</dbReference>
<reference evidence="10" key="1">
    <citation type="submission" date="2021-01" db="EMBL/GenBank/DDBJ databases">
        <authorList>
            <person name="Corre E."/>
            <person name="Pelletier E."/>
            <person name="Niang G."/>
            <person name="Scheremetjew M."/>
            <person name="Finn R."/>
            <person name="Kale V."/>
            <person name="Holt S."/>
            <person name="Cochrane G."/>
            <person name="Meng A."/>
            <person name="Brown T."/>
            <person name="Cohen L."/>
        </authorList>
    </citation>
    <scope>NUCLEOTIDE SEQUENCE</scope>
    <source>
        <strain evidence="10">Pop2</strain>
    </source>
</reference>
<comment type="subcellular location">
    <subcellularLocation>
        <location evidence="1 8">Nucleus</location>
        <location evidence="1 8">Nucleolus</location>
    </subcellularLocation>
</comment>
<proteinExistence type="inferred from homology"/>
<feature type="compositionally biased region" description="Basic and acidic residues" evidence="9">
    <location>
        <begin position="90"/>
        <end position="101"/>
    </location>
</feature>
<evidence type="ECO:0000256" key="8">
    <source>
        <dbReference type="RuleBase" id="RU365074"/>
    </source>
</evidence>
<dbReference type="GO" id="GO:0008168">
    <property type="term" value="F:methyltransferase activity"/>
    <property type="evidence" value="ECO:0007669"/>
    <property type="project" value="UniProtKB-KW"/>
</dbReference>
<keyword evidence="3 8" id="KW-0698">rRNA processing</keyword>
<feature type="compositionally biased region" description="Basic and acidic residues" evidence="9">
    <location>
        <begin position="32"/>
        <end position="42"/>
    </location>
</feature>
<dbReference type="GO" id="GO:0005730">
    <property type="term" value="C:nucleolus"/>
    <property type="evidence" value="ECO:0007669"/>
    <property type="project" value="UniProtKB-SubCell"/>
</dbReference>
<evidence type="ECO:0000256" key="3">
    <source>
        <dbReference type="ARBA" id="ARBA00022552"/>
    </source>
</evidence>
<sequence length="427" mass="48459">MAGKKRKGDHDVGTTTITTVANDNNKKRKQNDHHNNRKDNKKSNNNAETLELEGGEQFWSKSKKKRMRKLLALQKKEPPPPPQKKQQQQKADETKNQEKKNKNQHSNENNKKKQQKHENDKEDDSKQLLQTLSFSSLPTAASAASSKKEKKSSSKSSALRKAFMERLAGSRFRELNEELYTTHSSTAYHKFTEQPELFQQYHDGFKQQVLSWPTNPVDVMLRSIVAYQKQQQQKKKIIVADFGCGEAKLAEKLLSIREVSSSAKQKKKKKQHNKNDTDSSSYCPFEVHSFDLVSGGNPLITPCDMSNVPLETNTVDVAVFCLALMGTNIDDFIREAHRVLKKGNGGILKIAEVRSRFESTTTDSSADNSSGSGGLDEFLQVMKTLGFDCTRMNRSNKMFLMMDFVKNGDEPSKQARFTAKPCIYKRR</sequence>
<keyword evidence="5 8" id="KW-0808">Transferase</keyword>
<organism evidence="10">
    <name type="scientific">Ditylum brightwellii</name>
    <dbReference type="NCBI Taxonomy" id="49249"/>
    <lineage>
        <taxon>Eukaryota</taxon>
        <taxon>Sar</taxon>
        <taxon>Stramenopiles</taxon>
        <taxon>Ochrophyta</taxon>
        <taxon>Bacillariophyta</taxon>
        <taxon>Mediophyceae</taxon>
        <taxon>Lithodesmiophycidae</taxon>
        <taxon>Lithodesmiales</taxon>
        <taxon>Lithodesmiaceae</taxon>
        <taxon>Ditylum</taxon>
    </lineage>
</organism>
<feature type="region of interest" description="Disordered" evidence="9">
    <location>
        <begin position="139"/>
        <end position="159"/>
    </location>
</feature>
<evidence type="ECO:0000256" key="5">
    <source>
        <dbReference type="ARBA" id="ARBA00022679"/>
    </source>
</evidence>
<evidence type="ECO:0000256" key="7">
    <source>
        <dbReference type="ARBA" id="ARBA00023242"/>
    </source>
</evidence>
<dbReference type="InterPro" id="IPR029063">
    <property type="entry name" value="SAM-dependent_MTases_sf"/>
</dbReference>
<dbReference type="GO" id="GO:0006364">
    <property type="term" value="P:rRNA processing"/>
    <property type="evidence" value="ECO:0007669"/>
    <property type="project" value="UniProtKB-UniRule"/>
</dbReference>
<comment type="function">
    <text evidence="8">Probable methyltransferase required to silence rDNA.</text>
</comment>
<evidence type="ECO:0000256" key="4">
    <source>
        <dbReference type="ARBA" id="ARBA00022603"/>
    </source>
</evidence>
<dbReference type="Pfam" id="PF05148">
    <property type="entry name" value="Methyltransf_8"/>
    <property type="match status" value="2"/>
</dbReference>
<dbReference type="AlphaFoldDB" id="A0A7S2ED75"/>
<keyword evidence="6 8" id="KW-0949">S-adenosyl-L-methionine</keyword>
<dbReference type="EC" id="2.1.1.-" evidence="8"/>
<evidence type="ECO:0000256" key="1">
    <source>
        <dbReference type="ARBA" id="ARBA00004604"/>
    </source>
</evidence>
<keyword evidence="4 8" id="KW-0489">Methyltransferase</keyword>
<dbReference type="Gene3D" id="1.10.10.2150">
    <property type="entry name" value="Ribosomal RNA-processing protein 8, N-terminal domain"/>
    <property type="match status" value="1"/>
</dbReference>
<dbReference type="PANTHER" id="PTHR12787:SF0">
    <property type="entry name" value="RIBOSOMAL RNA-PROCESSING PROTEIN 8"/>
    <property type="match status" value="1"/>
</dbReference>
<evidence type="ECO:0000256" key="6">
    <source>
        <dbReference type="ARBA" id="ARBA00022691"/>
    </source>
</evidence>
<name>A0A7S2ED75_9STRA</name>
<protein>
    <recommendedName>
        <fullName evidence="8">Ribosomal RNA-processing protein 8</fullName>
        <ecNumber evidence="8">2.1.1.-</ecNumber>
    </recommendedName>
</protein>
<dbReference type="InterPro" id="IPR007823">
    <property type="entry name" value="RRP8"/>
</dbReference>
<dbReference type="Gene3D" id="3.40.50.150">
    <property type="entry name" value="Vaccinia Virus protein VP39"/>
    <property type="match status" value="1"/>
</dbReference>
<accession>A0A7S2ED75</accession>
<dbReference type="PANTHER" id="PTHR12787">
    <property type="entry name" value="RIBOSOMAL RNA-PROCESSING PROTEIN 8"/>
    <property type="match status" value="1"/>
</dbReference>
<gene>
    <name evidence="10" type="ORF">DBRI1063_LOCUS10857</name>
</gene>
<evidence type="ECO:0000256" key="2">
    <source>
        <dbReference type="ARBA" id="ARBA00006301"/>
    </source>
</evidence>
<evidence type="ECO:0000256" key="9">
    <source>
        <dbReference type="SAM" id="MobiDB-lite"/>
    </source>
</evidence>
<comment type="similarity">
    <text evidence="2 8">Belongs to the methyltransferase superfamily. RRP8 family.</text>
</comment>
<dbReference type="GO" id="GO:0032259">
    <property type="term" value="P:methylation"/>
    <property type="evidence" value="ECO:0007669"/>
    <property type="project" value="UniProtKB-KW"/>
</dbReference>
<dbReference type="FunFam" id="1.10.10.2150:FF:000001">
    <property type="entry name" value="Ribosomal RNA-processing protein 8"/>
    <property type="match status" value="1"/>
</dbReference>
<feature type="region of interest" description="Disordered" evidence="9">
    <location>
        <begin position="1"/>
        <end position="125"/>
    </location>
</feature>
<keyword evidence="7 8" id="KW-0539">Nucleus</keyword>
<feature type="compositionally biased region" description="Polar residues" evidence="9">
    <location>
        <begin position="13"/>
        <end position="23"/>
    </location>
</feature>
<evidence type="ECO:0000313" key="10">
    <source>
        <dbReference type="EMBL" id="CAD9329623.1"/>
    </source>
</evidence>
<dbReference type="SUPFAM" id="SSF53335">
    <property type="entry name" value="S-adenosyl-L-methionine-dependent methyltransferases"/>
    <property type="match status" value="1"/>
</dbReference>
<dbReference type="EMBL" id="HBGN01016877">
    <property type="protein sequence ID" value="CAD9329623.1"/>
    <property type="molecule type" value="Transcribed_RNA"/>
</dbReference>